<evidence type="ECO:0000259" key="1">
    <source>
        <dbReference type="Pfam" id="PF06722"/>
    </source>
</evidence>
<gene>
    <name evidence="2" type="ORF">BjapCC829_45940</name>
</gene>
<dbReference type="Pfam" id="PF06722">
    <property type="entry name" value="EryCIII-like_C"/>
    <property type="match status" value="1"/>
</dbReference>
<dbReference type="Gene3D" id="3.40.50.2000">
    <property type="entry name" value="Glycogen Phosphorylase B"/>
    <property type="match status" value="2"/>
</dbReference>
<geneLocation type="plasmid" evidence="2 3">
    <name>pCC829_1</name>
</geneLocation>
<dbReference type="PANTHER" id="PTHR48050:SF13">
    <property type="entry name" value="STEROL 3-BETA-GLUCOSYLTRANSFERASE UGT80A2"/>
    <property type="match status" value="1"/>
</dbReference>
<dbReference type="InterPro" id="IPR050426">
    <property type="entry name" value="Glycosyltransferase_28"/>
</dbReference>
<reference evidence="2" key="1">
    <citation type="submission" date="2021-11" db="EMBL/GenBank/DDBJ databases">
        <title>Australian commercial rhizobial inoculants.</title>
        <authorList>
            <person name="Kohlmeier M.G."/>
            <person name="O'Hara G.W."/>
            <person name="Colombi E."/>
            <person name="Ramsay J.P."/>
            <person name="Terpolilli J."/>
        </authorList>
    </citation>
    <scope>NUCLEOTIDE SEQUENCE</scope>
    <source>
        <strain evidence="2">CC829</strain>
        <plasmid evidence="2">pCC829_1</plasmid>
    </source>
</reference>
<evidence type="ECO:0000313" key="3">
    <source>
        <dbReference type="Proteomes" id="UP001430990"/>
    </source>
</evidence>
<dbReference type="PANTHER" id="PTHR48050">
    <property type="entry name" value="STEROL 3-BETA-GLUCOSYLTRANSFERASE"/>
    <property type="match status" value="1"/>
</dbReference>
<proteinExistence type="predicted"/>
<dbReference type="InterPro" id="IPR002213">
    <property type="entry name" value="UDP_glucos_trans"/>
</dbReference>
<dbReference type="Proteomes" id="UP001430990">
    <property type="component" value="Plasmid pCC829_1"/>
</dbReference>
<keyword evidence="3" id="KW-1185">Reference proteome</keyword>
<sequence>MKIVIATTPAPGHVNPMLGIARVLLAEGHEVFAFTGRAFEERIEAIGATFRPIPASADQDVVDPFSKYPEFKTLPPGLELLRIILERLFVDHIPTQHHGLQEVLQEVPADVVIGDDCFLGLLPMLLQPRSSRPPVACFGTSILHWPREDGAPDFLGLPPASSPAEHAATIRDHDRIVHQPLALRLNRSLQELGLGPLASSPFEAMVRLSDTYWQLTVPSFEFPRALPKSVKFIGTPPIMPNQASLPPWAADLDGKRKVVLVTQGTVANHDFNLLIMPTLAALANEPDLLVVVTAGGRSAEDIPGPIPANARLANYLPFEWILPRVDVLVTNGGYGCVNQAMSFGVPLVCAGLTEDKADVNMRVGWSEVGIDLKTNAPTPQALHEAVRAVLDTDRFRRRALLMSEEFRVIDTRAEIIRDIGRLQPKLANREHAASMATN</sequence>
<dbReference type="SUPFAM" id="SSF53756">
    <property type="entry name" value="UDP-Glycosyltransferase/glycogen phosphorylase"/>
    <property type="match status" value="1"/>
</dbReference>
<feature type="domain" description="Erythromycin biosynthesis protein CIII-like C-terminal" evidence="1">
    <location>
        <begin position="286"/>
        <end position="419"/>
    </location>
</feature>
<name>A0ABY3R0H7_9BRAD</name>
<dbReference type="InterPro" id="IPR010610">
    <property type="entry name" value="EryCIII-like_C"/>
</dbReference>
<protein>
    <submittedName>
        <fullName evidence="2">Glycosyltransferase</fullName>
    </submittedName>
</protein>
<organism evidence="2 3">
    <name type="scientific">Bradyrhizobium barranii</name>
    <dbReference type="NCBI Taxonomy" id="2992140"/>
    <lineage>
        <taxon>Bacteria</taxon>
        <taxon>Pseudomonadati</taxon>
        <taxon>Pseudomonadota</taxon>
        <taxon>Alphaproteobacteria</taxon>
        <taxon>Hyphomicrobiales</taxon>
        <taxon>Nitrobacteraceae</taxon>
        <taxon>Bradyrhizobium</taxon>
    </lineage>
</organism>
<accession>A0ABY3R0H7</accession>
<dbReference type="EMBL" id="CP088101">
    <property type="protein sequence ID" value="UFW91785.1"/>
    <property type="molecule type" value="Genomic_DNA"/>
</dbReference>
<dbReference type="CDD" id="cd03784">
    <property type="entry name" value="GT1_Gtf-like"/>
    <property type="match status" value="1"/>
</dbReference>
<keyword evidence="2" id="KW-0614">Plasmid</keyword>
<evidence type="ECO:0000313" key="2">
    <source>
        <dbReference type="EMBL" id="UFW91785.1"/>
    </source>
</evidence>
<dbReference type="RefSeq" id="WP_231145681.1">
    <property type="nucleotide sequence ID" value="NZ_CP088101.1"/>
</dbReference>